<evidence type="ECO:0000259" key="4">
    <source>
        <dbReference type="Pfam" id="PF07894"/>
    </source>
</evidence>
<evidence type="ECO:0000313" key="6">
    <source>
        <dbReference type="Proteomes" id="UP000694406"/>
    </source>
</evidence>
<gene>
    <name evidence="5" type="primary">FAM83E</name>
</gene>
<protein>
    <submittedName>
        <fullName evidence="5">Family with sequence similarity 83 member E</fullName>
    </submittedName>
</protein>
<proteinExistence type="inferred from homology"/>
<dbReference type="Ensembl" id="ENSLLTT00000014403.1">
    <property type="protein sequence ID" value="ENSLLTP00000013859.1"/>
    <property type="gene ID" value="ENSLLTG00000010638.1"/>
</dbReference>
<dbReference type="Gene3D" id="3.30.870.10">
    <property type="entry name" value="Endonuclease Chain A"/>
    <property type="match status" value="1"/>
</dbReference>
<dbReference type="SUPFAM" id="SSF56024">
    <property type="entry name" value="Phospholipase D/nuclease"/>
    <property type="match status" value="1"/>
</dbReference>
<reference evidence="5" key="1">
    <citation type="submission" date="2025-08" db="UniProtKB">
        <authorList>
            <consortium name="Ensembl"/>
        </authorList>
    </citation>
    <scope>IDENTIFICATION</scope>
</reference>
<dbReference type="Pfam" id="PF07894">
    <property type="entry name" value="SACK1"/>
    <property type="match status" value="1"/>
</dbReference>
<dbReference type="FunFam" id="3.30.870.10:FF:000004">
    <property type="entry name" value="protein FAM83H isoform X2"/>
    <property type="match status" value="1"/>
</dbReference>
<reference evidence="5" key="2">
    <citation type="submission" date="2025-09" db="UniProtKB">
        <authorList>
            <consortium name="Ensembl"/>
        </authorList>
    </citation>
    <scope>IDENTIFICATION</scope>
</reference>
<evidence type="ECO:0000256" key="3">
    <source>
        <dbReference type="ARBA" id="ARBA00022490"/>
    </source>
</evidence>
<sequence>MLSKTMAGSQILCLEGEEPYSKVTESNPEFYYCERQRLALEALLANGEEAFNQCLSREKLHPFLSEGELQELKTAATAEELQAPPSGGAGTYSFGTKGSSLSYWPQRSDDPPPELELGWPDNGAWKGITRAEVYTHPPGEGAPHIKELVRSCIQQAQKVIAIVMDTFTDPDILLDLYDAAIRQRIPVYLILSQQHLHSFLSMAEKTCLNVRHTENLRVRILSGCTFQSRNQKQVTGTLKEKFLLVDGRIAITGSYSFTWTDARLNRHLVTRLTGEVTKVFDHEFRTLYAASCPLPALETSPHLEVASEAPLPSTNGPDVTPYISVLDGVQLSNRIAERRSVAPQPVANSQAGEWELALASPATAEDPMLPASAPKASLQNRFAAWRGVDYSGGGQQGPPDGPSALSDIYRNVQRNRLSTAKTTGARPSKSLWDLSCLSQLSGSGTIGWGRNGIVSAEEAKKWSYQATPAKELMKHRESGHVPEEARMPFYMVHGRMNPSLGYIPLGRLQGQLYHKPPNIGLVKTWGHPPNPQYGHQPRF</sequence>
<evidence type="ECO:0000256" key="1">
    <source>
        <dbReference type="ARBA" id="ARBA00004496"/>
    </source>
</evidence>
<dbReference type="GO" id="GO:0019901">
    <property type="term" value="F:protein kinase binding"/>
    <property type="evidence" value="ECO:0007669"/>
    <property type="project" value="Ensembl"/>
</dbReference>
<dbReference type="AlphaFoldDB" id="A0A8C5S7U4"/>
<organism evidence="5 6">
    <name type="scientific">Laticauda laticaudata</name>
    <name type="common">Blue-ringed sea krait</name>
    <name type="synonym">Blue-lipped sea krait</name>
    <dbReference type="NCBI Taxonomy" id="8630"/>
    <lineage>
        <taxon>Eukaryota</taxon>
        <taxon>Metazoa</taxon>
        <taxon>Chordata</taxon>
        <taxon>Craniata</taxon>
        <taxon>Vertebrata</taxon>
        <taxon>Euteleostomi</taxon>
        <taxon>Lepidosauria</taxon>
        <taxon>Squamata</taxon>
        <taxon>Bifurcata</taxon>
        <taxon>Unidentata</taxon>
        <taxon>Episquamata</taxon>
        <taxon>Toxicofera</taxon>
        <taxon>Serpentes</taxon>
        <taxon>Colubroidea</taxon>
        <taxon>Elapidae</taxon>
        <taxon>Laticaudinae</taxon>
        <taxon>Laticauda</taxon>
    </lineage>
</organism>
<name>A0A8C5S7U4_LATLA</name>
<dbReference type="PANTHER" id="PTHR16181">
    <property type="entry name" value="PROTEIN FAM83A-RELATED"/>
    <property type="match status" value="1"/>
</dbReference>
<dbReference type="GO" id="GO:0007165">
    <property type="term" value="P:signal transduction"/>
    <property type="evidence" value="ECO:0007669"/>
    <property type="project" value="TreeGrafter"/>
</dbReference>
<keyword evidence="6" id="KW-1185">Reference proteome</keyword>
<evidence type="ECO:0000256" key="2">
    <source>
        <dbReference type="ARBA" id="ARBA00006937"/>
    </source>
</evidence>
<accession>A0A8C5S7U4</accession>
<dbReference type="InterPro" id="IPR050944">
    <property type="entry name" value="FAM83"/>
</dbReference>
<evidence type="ECO:0000313" key="5">
    <source>
        <dbReference type="Ensembl" id="ENSLLTP00000013859.1"/>
    </source>
</evidence>
<dbReference type="Proteomes" id="UP000694406">
    <property type="component" value="Unplaced"/>
</dbReference>
<dbReference type="GeneTree" id="ENSGT00940000161572"/>
<dbReference type="GO" id="GO:0005737">
    <property type="term" value="C:cytoplasm"/>
    <property type="evidence" value="ECO:0007669"/>
    <property type="project" value="UniProtKB-SubCell"/>
</dbReference>
<dbReference type="InterPro" id="IPR012461">
    <property type="entry name" value="SACK1"/>
</dbReference>
<comment type="subcellular location">
    <subcellularLocation>
        <location evidence="1">Cytoplasm</location>
    </subcellularLocation>
</comment>
<comment type="similarity">
    <text evidence="2">Belongs to the FAM83 family.</text>
</comment>
<keyword evidence="3" id="KW-0963">Cytoplasm</keyword>
<dbReference type="PANTHER" id="PTHR16181:SF29">
    <property type="entry name" value="PROTEIN FAM83A-RELATED"/>
    <property type="match status" value="1"/>
</dbReference>
<feature type="domain" description="Scaffolding anchor of CK1" evidence="4">
    <location>
        <begin position="22"/>
        <end position="293"/>
    </location>
</feature>